<reference evidence="7 8" key="1">
    <citation type="submission" date="2018-07" db="EMBL/GenBank/DDBJ databases">
        <title>Genomic Encyclopedia of Type Strains, Phase IV (KMG-IV): sequencing the most valuable type-strain genomes for metagenomic binning, comparative biology and taxonomic classification.</title>
        <authorList>
            <person name="Goeker M."/>
        </authorList>
    </citation>
    <scope>NUCLEOTIDE SEQUENCE [LARGE SCALE GENOMIC DNA]</scope>
    <source>
        <strain evidence="7 8">DSM 21634</strain>
    </source>
</reference>
<gene>
    <name evidence="7" type="ORF">DES41_109238</name>
</gene>
<evidence type="ECO:0000259" key="6">
    <source>
        <dbReference type="PROSITE" id="PS51296"/>
    </source>
</evidence>
<keyword evidence="7" id="KW-0808">Transferase</keyword>
<evidence type="ECO:0000313" key="7">
    <source>
        <dbReference type="EMBL" id="RCW67515.1"/>
    </source>
</evidence>
<evidence type="ECO:0000256" key="3">
    <source>
        <dbReference type="ARBA" id="ARBA00023002"/>
    </source>
</evidence>
<name>A0A368XI58_9BURK</name>
<keyword evidence="7" id="KW-0503">Monooxygenase</keyword>
<dbReference type="GO" id="GO:0032259">
    <property type="term" value="P:methylation"/>
    <property type="evidence" value="ECO:0007669"/>
    <property type="project" value="UniProtKB-KW"/>
</dbReference>
<keyword evidence="2" id="KW-0479">Metal-binding</keyword>
<dbReference type="InterPro" id="IPR044043">
    <property type="entry name" value="VanA_C_cat"/>
</dbReference>
<dbReference type="Gene3D" id="2.102.10.10">
    <property type="entry name" value="Rieske [2Fe-2S] iron-sulphur domain"/>
    <property type="match status" value="1"/>
</dbReference>
<dbReference type="AlphaFoldDB" id="A0A368XI58"/>
<dbReference type="RefSeq" id="WP_114471014.1">
    <property type="nucleotide sequence ID" value="NZ_QPJK01000009.1"/>
</dbReference>
<dbReference type="GO" id="GO:0008168">
    <property type="term" value="F:methyltransferase activity"/>
    <property type="evidence" value="ECO:0007669"/>
    <property type="project" value="UniProtKB-KW"/>
</dbReference>
<dbReference type="Pfam" id="PF19112">
    <property type="entry name" value="VanA_C"/>
    <property type="match status" value="1"/>
</dbReference>
<dbReference type="Pfam" id="PF00355">
    <property type="entry name" value="Rieske"/>
    <property type="match status" value="1"/>
</dbReference>
<keyword evidence="3" id="KW-0560">Oxidoreductase</keyword>
<dbReference type="PANTHER" id="PTHR21266:SF60">
    <property type="entry name" value="3-KETOSTEROID-9-ALPHA-MONOOXYGENASE, OXYGENASE COMPONENT"/>
    <property type="match status" value="1"/>
</dbReference>
<dbReference type="GO" id="GO:0051537">
    <property type="term" value="F:2 iron, 2 sulfur cluster binding"/>
    <property type="evidence" value="ECO:0007669"/>
    <property type="project" value="UniProtKB-KW"/>
</dbReference>
<dbReference type="OrthoDB" id="9790995at2"/>
<keyword evidence="1" id="KW-0001">2Fe-2S</keyword>
<keyword evidence="4" id="KW-0408">Iron</keyword>
<keyword evidence="8" id="KW-1185">Reference proteome</keyword>
<organism evidence="7 8">
    <name type="scientific">Pseudorhodoferax soli</name>
    <dbReference type="NCBI Taxonomy" id="545864"/>
    <lineage>
        <taxon>Bacteria</taxon>
        <taxon>Pseudomonadati</taxon>
        <taxon>Pseudomonadota</taxon>
        <taxon>Betaproteobacteria</taxon>
        <taxon>Burkholderiales</taxon>
        <taxon>Comamonadaceae</taxon>
    </lineage>
</organism>
<dbReference type="InterPro" id="IPR050584">
    <property type="entry name" value="Cholesterol_7-desaturase"/>
</dbReference>
<evidence type="ECO:0000256" key="4">
    <source>
        <dbReference type="ARBA" id="ARBA00023004"/>
    </source>
</evidence>
<evidence type="ECO:0000313" key="8">
    <source>
        <dbReference type="Proteomes" id="UP000252884"/>
    </source>
</evidence>
<evidence type="ECO:0000256" key="2">
    <source>
        <dbReference type="ARBA" id="ARBA00022723"/>
    </source>
</evidence>
<dbReference type="InterPro" id="IPR017941">
    <property type="entry name" value="Rieske_2Fe-2S"/>
</dbReference>
<dbReference type="EMBL" id="QPJK01000009">
    <property type="protein sequence ID" value="RCW67515.1"/>
    <property type="molecule type" value="Genomic_DNA"/>
</dbReference>
<feature type="domain" description="Rieske" evidence="6">
    <location>
        <begin position="8"/>
        <end position="109"/>
    </location>
</feature>
<dbReference type="SUPFAM" id="SSF55961">
    <property type="entry name" value="Bet v1-like"/>
    <property type="match status" value="1"/>
</dbReference>
<comment type="caution">
    <text evidence="7">The sequence shown here is derived from an EMBL/GenBank/DDBJ whole genome shotgun (WGS) entry which is preliminary data.</text>
</comment>
<dbReference type="SUPFAM" id="SSF50022">
    <property type="entry name" value="ISP domain"/>
    <property type="match status" value="1"/>
</dbReference>
<dbReference type="GO" id="GO:0004497">
    <property type="term" value="F:monooxygenase activity"/>
    <property type="evidence" value="ECO:0007669"/>
    <property type="project" value="UniProtKB-KW"/>
</dbReference>
<proteinExistence type="predicted"/>
<sequence length="337" mass="37721">MIPRNCWYVAAMAHELLPGALFQRTLLDTPVLLFRRQDGSAAAIEDRCSHRRVALHLGRLVGDRVQCGYHGLEFDGSGACVRIPNQERIPPKACVRAFALVERDGFLWIWMGDQALADAALVPDYAEICSDPVYVGRRSDAMHVAAPYTYNLENVLDLSHVSYVHRQTVGTPLVAETRPETTVQGDTVVVRRAWERIDAPPVFRRLFGWEQVKRTQTIHFWPGANIRLDITSEPVGNTDPALVRRIRVVGPCTPQTRGSHFKFSTMYRDFGQDDAAITEQLADAFAVTLNEDKVLMEDQWRNACTDGPDAPMFDIAVDQAPLATRRILARLAQAEAA</sequence>
<dbReference type="InterPro" id="IPR036922">
    <property type="entry name" value="Rieske_2Fe-2S_sf"/>
</dbReference>
<dbReference type="PANTHER" id="PTHR21266">
    <property type="entry name" value="IRON-SULFUR DOMAIN CONTAINING PROTEIN"/>
    <property type="match status" value="1"/>
</dbReference>
<dbReference type="Gene3D" id="3.90.380.10">
    <property type="entry name" value="Naphthalene 1,2-dioxygenase Alpha Subunit, Chain A, domain 1"/>
    <property type="match status" value="1"/>
</dbReference>
<accession>A0A368XI58</accession>
<dbReference type="PROSITE" id="PS51296">
    <property type="entry name" value="RIESKE"/>
    <property type="match status" value="1"/>
</dbReference>
<protein>
    <submittedName>
        <fullName evidence="7">Vanillate O-demethylase monooxygenase subunit</fullName>
    </submittedName>
</protein>
<evidence type="ECO:0000256" key="5">
    <source>
        <dbReference type="ARBA" id="ARBA00023014"/>
    </source>
</evidence>
<dbReference type="GO" id="GO:0046872">
    <property type="term" value="F:metal ion binding"/>
    <property type="evidence" value="ECO:0007669"/>
    <property type="project" value="UniProtKB-KW"/>
</dbReference>
<keyword evidence="5" id="KW-0411">Iron-sulfur</keyword>
<keyword evidence="7" id="KW-0489">Methyltransferase</keyword>
<dbReference type="Proteomes" id="UP000252884">
    <property type="component" value="Unassembled WGS sequence"/>
</dbReference>
<evidence type="ECO:0000256" key="1">
    <source>
        <dbReference type="ARBA" id="ARBA00022714"/>
    </source>
</evidence>